<name>G7L0Q0_MEDTR</name>
<keyword evidence="6" id="KW-1185">Reference proteome</keyword>
<dbReference type="EMBL" id="CM001224">
    <property type="protein sequence ID" value="KEH18546.1"/>
    <property type="molecule type" value="Genomic_DNA"/>
</dbReference>
<reference evidence="2 6" key="2">
    <citation type="journal article" date="2014" name="BMC Genomics">
        <title>An improved genome release (version Mt4.0) for the model legume Medicago truncatula.</title>
        <authorList>
            <person name="Tang H."/>
            <person name="Krishnakumar V."/>
            <person name="Bidwell S."/>
            <person name="Rosen B."/>
            <person name="Chan A."/>
            <person name="Zhou S."/>
            <person name="Gentzbittel L."/>
            <person name="Childs K.L."/>
            <person name="Yandell M."/>
            <person name="Gundlach H."/>
            <person name="Mayer K.F."/>
            <person name="Schwartz D.C."/>
            <person name="Town C.D."/>
        </authorList>
    </citation>
    <scope>GENOME REANNOTATION</scope>
    <source>
        <strain evidence="3">A17</strain>
        <strain evidence="5 6">cv. Jemalong A17</strain>
    </source>
</reference>
<evidence type="ECO:0000313" key="6">
    <source>
        <dbReference type="Proteomes" id="UP000002051"/>
    </source>
</evidence>
<dbReference type="EnsemblPlants" id="AES81765">
    <property type="protein sequence ID" value="AES81765"/>
    <property type="gene ID" value="MTR_7g100350"/>
</dbReference>
<evidence type="ECO:0000313" key="4">
    <source>
        <dbReference type="EMBL" id="RHN48401.1"/>
    </source>
</evidence>
<dbReference type="AlphaFoldDB" id="G7L0Q0"/>
<dbReference type="PaxDb" id="3880-AES81765"/>
<proteinExistence type="predicted"/>
<dbReference type="EnsemblPlants" id="KEH18546">
    <property type="protein sequence ID" value="KEH18546"/>
    <property type="gene ID" value="MTR_8g023950"/>
</dbReference>
<reference evidence="5" key="3">
    <citation type="submission" date="2015-04" db="UniProtKB">
        <authorList>
            <consortium name="EnsemblPlants"/>
        </authorList>
    </citation>
    <scope>IDENTIFICATION</scope>
    <source>
        <strain evidence="5">cv. Jemalong A17</strain>
    </source>
</reference>
<dbReference type="EMBL" id="CM001223">
    <property type="protein sequence ID" value="AES81765.1"/>
    <property type="molecule type" value="Genomic_DNA"/>
</dbReference>
<dbReference type="HOGENOM" id="CLU_2530960_0_0_1"/>
<evidence type="ECO:0000313" key="7">
    <source>
        <dbReference type="Proteomes" id="UP000265566"/>
    </source>
</evidence>
<dbReference type="Gramene" id="rna43114">
    <property type="protein sequence ID" value="RHN48401.1"/>
    <property type="gene ID" value="gene43114"/>
</dbReference>
<reference evidence="7" key="4">
    <citation type="journal article" date="2018" name="Nat. Plants">
        <title>Whole-genome landscape of Medicago truncatula symbiotic genes.</title>
        <authorList>
            <person name="Pecrix Y."/>
            <person name="Staton S.E."/>
            <person name="Sallet E."/>
            <person name="Lelandais-Briere C."/>
            <person name="Moreau S."/>
            <person name="Carrere S."/>
            <person name="Blein T."/>
            <person name="Jardinaud M.F."/>
            <person name="Latrasse D."/>
            <person name="Zouine M."/>
            <person name="Zahm M."/>
            <person name="Kreplak J."/>
            <person name="Mayjonade B."/>
            <person name="Satge C."/>
            <person name="Perez M."/>
            <person name="Cauet S."/>
            <person name="Marande W."/>
            <person name="Chantry-Darmon C."/>
            <person name="Lopez-Roques C."/>
            <person name="Bouchez O."/>
            <person name="Berard A."/>
            <person name="Debelle F."/>
            <person name="Munos S."/>
            <person name="Bendahmane A."/>
            <person name="Berges H."/>
            <person name="Niebel A."/>
            <person name="Buitink J."/>
            <person name="Frugier F."/>
            <person name="Benhamed M."/>
            <person name="Crespi M."/>
            <person name="Gouzy J."/>
            <person name="Gamas P."/>
        </authorList>
    </citation>
    <scope>NUCLEOTIDE SEQUENCE [LARGE SCALE GENOMIC DNA]</scope>
    <source>
        <strain evidence="7">cv. Jemalong A17</strain>
    </source>
</reference>
<reference evidence="4" key="5">
    <citation type="journal article" date="2018" name="Nat. Plants">
        <title>Whole-genome landscape of Medicago truncatula symbiotic genes.</title>
        <authorList>
            <person name="Pecrix Y."/>
            <person name="Gamas P."/>
            <person name="Carrere S."/>
        </authorList>
    </citation>
    <scope>NUCLEOTIDE SEQUENCE</scope>
    <source>
        <tissue evidence="4">Leaves</tissue>
    </source>
</reference>
<dbReference type="EMBL" id="PSQE01000007">
    <property type="protein sequence ID" value="RHN48401.1"/>
    <property type="molecule type" value="Genomic_DNA"/>
</dbReference>
<feature type="region of interest" description="Disordered" evidence="1">
    <location>
        <begin position="41"/>
        <end position="84"/>
    </location>
</feature>
<feature type="compositionally biased region" description="Basic and acidic residues" evidence="1">
    <location>
        <begin position="71"/>
        <end position="84"/>
    </location>
</feature>
<gene>
    <name evidence="2" type="ordered locus">MTR_7g100350</name>
    <name evidence="3" type="ordered locus">MTR_8g023950</name>
    <name evidence="4" type="ORF">MtrunA17_Chr7g0263381</name>
</gene>
<protein>
    <submittedName>
        <fullName evidence="2 5">Uncharacterized protein</fullName>
    </submittedName>
</protein>
<dbReference type="Proteomes" id="UP000002051">
    <property type="component" value="Chromosome 8"/>
</dbReference>
<sequence>MAGFEPPPPPFFISSTCQGLQHTSHSVSFILNRLLSSGMPDLNHQHAGSQLKQGEICRRERSLTTKRRQNHAGEGDAGDREGGG</sequence>
<organism evidence="2 6">
    <name type="scientific">Medicago truncatula</name>
    <name type="common">Barrel medic</name>
    <name type="synonym">Medicago tribuloides</name>
    <dbReference type="NCBI Taxonomy" id="3880"/>
    <lineage>
        <taxon>Eukaryota</taxon>
        <taxon>Viridiplantae</taxon>
        <taxon>Streptophyta</taxon>
        <taxon>Embryophyta</taxon>
        <taxon>Tracheophyta</taxon>
        <taxon>Spermatophyta</taxon>
        <taxon>Magnoliopsida</taxon>
        <taxon>eudicotyledons</taxon>
        <taxon>Gunneridae</taxon>
        <taxon>Pentapetalae</taxon>
        <taxon>rosids</taxon>
        <taxon>fabids</taxon>
        <taxon>Fabales</taxon>
        <taxon>Fabaceae</taxon>
        <taxon>Papilionoideae</taxon>
        <taxon>50 kb inversion clade</taxon>
        <taxon>NPAAA clade</taxon>
        <taxon>Hologalegina</taxon>
        <taxon>IRL clade</taxon>
        <taxon>Trifolieae</taxon>
        <taxon>Medicago</taxon>
    </lineage>
</organism>
<evidence type="ECO:0000313" key="3">
    <source>
        <dbReference type="EMBL" id="KEH18546.1"/>
    </source>
</evidence>
<dbReference type="Proteomes" id="UP000265566">
    <property type="component" value="Chromosome 7"/>
</dbReference>
<accession>G7L0Q0</accession>
<evidence type="ECO:0000256" key="1">
    <source>
        <dbReference type="SAM" id="MobiDB-lite"/>
    </source>
</evidence>
<evidence type="ECO:0000313" key="5">
    <source>
        <dbReference type="EnsemblPlants" id="AES81765"/>
    </source>
</evidence>
<evidence type="ECO:0000313" key="2">
    <source>
        <dbReference type="EMBL" id="AES81765.1"/>
    </source>
</evidence>
<reference evidence="2 6" key="1">
    <citation type="journal article" date="2011" name="Nature">
        <title>The Medicago genome provides insight into the evolution of rhizobial symbioses.</title>
        <authorList>
            <person name="Young N.D."/>
            <person name="Debelle F."/>
            <person name="Oldroyd G.E."/>
            <person name="Geurts R."/>
            <person name="Cannon S.B."/>
            <person name="Udvardi M.K."/>
            <person name="Benedito V.A."/>
            <person name="Mayer K.F."/>
            <person name="Gouzy J."/>
            <person name="Schoof H."/>
            <person name="Van de Peer Y."/>
            <person name="Proost S."/>
            <person name="Cook D.R."/>
            <person name="Meyers B.C."/>
            <person name="Spannagl M."/>
            <person name="Cheung F."/>
            <person name="De Mita S."/>
            <person name="Krishnakumar V."/>
            <person name="Gundlach H."/>
            <person name="Zhou S."/>
            <person name="Mudge J."/>
            <person name="Bharti A.K."/>
            <person name="Murray J.D."/>
            <person name="Naoumkina M.A."/>
            <person name="Rosen B."/>
            <person name="Silverstein K.A."/>
            <person name="Tang H."/>
            <person name="Rombauts S."/>
            <person name="Zhao P.X."/>
            <person name="Zhou P."/>
            <person name="Barbe V."/>
            <person name="Bardou P."/>
            <person name="Bechner M."/>
            <person name="Bellec A."/>
            <person name="Berger A."/>
            <person name="Berges H."/>
            <person name="Bidwell S."/>
            <person name="Bisseling T."/>
            <person name="Choisne N."/>
            <person name="Couloux A."/>
            <person name="Denny R."/>
            <person name="Deshpande S."/>
            <person name="Dai X."/>
            <person name="Doyle J.J."/>
            <person name="Dudez A.M."/>
            <person name="Farmer A.D."/>
            <person name="Fouteau S."/>
            <person name="Franken C."/>
            <person name="Gibelin C."/>
            <person name="Gish J."/>
            <person name="Goldstein S."/>
            <person name="Gonzalez A.J."/>
            <person name="Green P.J."/>
            <person name="Hallab A."/>
            <person name="Hartog M."/>
            <person name="Hua A."/>
            <person name="Humphray S.J."/>
            <person name="Jeong D.H."/>
            <person name="Jing Y."/>
            <person name="Jocker A."/>
            <person name="Kenton S.M."/>
            <person name="Kim D.J."/>
            <person name="Klee K."/>
            <person name="Lai H."/>
            <person name="Lang C."/>
            <person name="Lin S."/>
            <person name="Macmil S.L."/>
            <person name="Magdelenat G."/>
            <person name="Matthews L."/>
            <person name="McCorrison J."/>
            <person name="Monaghan E.L."/>
            <person name="Mun J.H."/>
            <person name="Najar F.Z."/>
            <person name="Nicholson C."/>
            <person name="Noirot C."/>
            <person name="O'Bleness M."/>
            <person name="Paule C.R."/>
            <person name="Poulain J."/>
            <person name="Prion F."/>
            <person name="Qin B."/>
            <person name="Qu C."/>
            <person name="Retzel E.F."/>
            <person name="Riddle C."/>
            <person name="Sallet E."/>
            <person name="Samain S."/>
            <person name="Samson N."/>
            <person name="Sanders I."/>
            <person name="Saurat O."/>
            <person name="Scarpelli C."/>
            <person name="Schiex T."/>
            <person name="Segurens B."/>
            <person name="Severin A.J."/>
            <person name="Sherrier D.J."/>
            <person name="Shi R."/>
            <person name="Sims S."/>
            <person name="Singer S.R."/>
            <person name="Sinharoy S."/>
            <person name="Sterck L."/>
            <person name="Viollet A."/>
            <person name="Wang B.B."/>
            <person name="Wang K."/>
            <person name="Wang M."/>
            <person name="Wang X."/>
            <person name="Warfsmann J."/>
            <person name="Weissenbach J."/>
            <person name="White D.D."/>
            <person name="White J.D."/>
            <person name="Wiley G.B."/>
            <person name="Wincker P."/>
            <person name="Xing Y."/>
            <person name="Yang L."/>
            <person name="Yao Z."/>
            <person name="Ying F."/>
            <person name="Zhai J."/>
            <person name="Zhou L."/>
            <person name="Zuber A."/>
            <person name="Denarie J."/>
            <person name="Dixon R.A."/>
            <person name="May G.D."/>
            <person name="Schwartz D.C."/>
            <person name="Rogers J."/>
            <person name="Quetier F."/>
            <person name="Town C.D."/>
            <person name="Roe B.A."/>
        </authorList>
    </citation>
    <scope>NUCLEOTIDE SEQUENCE [LARGE SCALE GENOMIC DNA]</scope>
    <source>
        <strain evidence="2">A17</strain>
        <strain evidence="5 6">cv. Jemalong A17</strain>
    </source>
</reference>